<name>A0ABP8RYF7_9PSEU</name>
<dbReference type="InterPro" id="IPR016161">
    <property type="entry name" value="Ald_DH/histidinol_DH"/>
</dbReference>
<dbReference type="PROSITE" id="PS00687">
    <property type="entry name" value="ALDEHYDE_DEHYDR_GLU"/>
    <property type="match status" value="1"/>
</dbReference>
<dbReference type="SUPFAM" id="SSF53720">
    <property type="entry name" value="ALDH-like"/>
    <property type="match status" value="1"/>
</dbReference>
<evidence type="ECO:0000313" key="6">
    <source>
        <dbReference type="EMBL" id="GAA4554612.1"/>
    </source>
</evidence>
<feature type="domain" description="Aldehyde dehydrogenase" evidence="5">
    <location>
        <begin position="27"/>
        <end position="484"/>
    </location>
</feature>
<evidence type="ECO:0000256" key="1">
    <source>
        <dbReference type="ARBA" id="ARBA00009986"/>
    </source>
</evidence>
<dbReference type="Pfam" id="PF00171">
    <property type="entry name" value="Aldedh"/>
    <property type="match status" value="1"/>
</dbReference>
<feature type="active site" evidence="3">
    <location>
        <position position="260"/>
    </location>
</feature>
<dbReference type="CDD" id="cd07139">
    <property type="entry name" value="ALDH_AldA-Rv0768"/>
    <property type="match status" value="1"/>
</dbReference>
<dbReference type="Gene3D" id="3.40.605.10">
    <property type="entry name" value="Aldehyde Dehydrogenase, Chain A, domain 1"/>
    <property type="match status" value="1"/>
</dbReference>
<dbReference type="RefSeq" id="WP_345424200.1">
    <property type="nucleotide sequence ID" value="NZ_BAABGT010000083.1"/>
</dbReference>
<evidence type="ECO:0000256" key="3">
    <source>
        <dbReference type="PROSITE-ProRule" id="PRU10007"/>
    </source>
</evidence>
<dbReference type="PANTHER" id="PTHR42804">
    <property type="entry name" value="ALDEHYDE DEHYDROGENASE"/>
    <property type="match status" value="1"/>
</dbReference>
<protein>
    <submittedName>
        <fullName evidence="6">Aldehyde dehydrogenase</fullName>
    </submittedName>
</protein>
<dbReference type="Proteomes" id="UP001501598">
    <property type="component" value="Unassembled WGS sequence"/>
</dbReference>
<evidence type="ECO:0000313" key="7">
    <source>
        <dbReference type="Proteomes" id="UP001501598"/>
    </source>
</evidence>
<dbReference type="InterPro" id="IPR029510">
    <property type="entry name" value="Ald_DH_CS_GLU"/>
</dbReference>
<comment type="similarity">
    <text evidence="1 4">Belongs to the aldehyde dehydrogenase family.</text>
</comment>
<accession>A0ABP8RYF7</accession>
<evidence type="ECO:0000256" key="4">
    <source>
        <dbReference type="RuleBase" id="RU003345"/>
    </source>
</evidence>
<dbReference type="Gene3D" id="3.40.309.10">
    <property type="entry name" value="Aldehyde Dehydrogenase, Chain A, domain 2"/>
    <property type="match status" value="1"/>
</dbReference>
<dbReference type="InterPro" id="IPR015590">
    <property type="entry name" value="Aldehyde_DH_dom"/>
</dbReference>
<evidence type="ECO:0000256" key="2">
    <source>
        <dbReference type="ARBA" id="ARBA00023002"/>
    </source>
</evidence>
<comment type="caution">
    <text evidence="6">The sequence shown here is derived from an EMBL/GenBank/DDBJ whole genome shotgun (WGS) entry which is preliminary data.</text>
</comment>
<dbReference type="InterPro" id="IPR016163">
    <property type="entry name" value="Ald_DH_C"/>
</dbReference>
<organism evidence="6 7">
    <name type="scientific">Pseudonocardia xishanensis</name>
    <dbReference type="NCBI Taxonomy" id="630995"/>
    <lineage>
        <taxon>Bacteria</taxon>
        <taxon>Bacillati</taxon>
        <taxon>Actinomycetota</taxon>
        <taxon>Actinomycetes</taxon>
        <taxon>Pseudonocardiales</taxon>
        <taxon>Pseudonocardiaceae</taxon>
        <taxon>Pseudonocardia</taxon>
    </lineage>
</organism>
<dbReference type="PANTHER" id="PTHR42804:SF1">
    <property type="entry name" value="ALDEHYDE DEHYDROGENASE-RELATED"/>
    <property type="match status" value="1"/>
</dbReference>
<keyword evidence="7" id="KW-1185">Reference proteome</keyword>
<dbReference type="EMBL" id="BAABGT010000083">
    <property type="protein sequence ID" value="GAA4554612.1"/>
    <property type="molecule type" value="Genomic_DNA"/>
</dbReference>
<proteinExistence type="inferred from homology"/>
<keyword evidence="2 4" id="KW-0560">Oxidoreductase</keyword>
<dbReference type="InterPro" id="IPR016162">
    <property type="entry name" value="Ald_DH_N"/>
</dbReference>
<sequence>MPARTDATQLLHAPDRIFVDGSWAVPSAAAHFEVVDSATEEICYSVAAASASDVDRAVTAASRAFEDGPWPRLSPAERAGHLRVIADEIEQRIPEFAEIWPRQSGILHRSATASTGLIPGVFRAHAELAGSFGFIERPAGRLQPDSVLVREPVGVVGAIIPWNAPLFLIAHKLAPALLAGCTVVLKAAPEAPGEAYLFAEVAEAAGLPPGVVNVLAADRDVSERLVRDPRVDKISFTGSTAAGRRIAGVMSERIGRVTLELGGKSAAVVLDDFDPAEAARSLAATGCSITGQVCASITRVIVSRARHDEFVEAMADAYRAITVGDPFAAESDMGPLAMSRQRDRVEGLIADGVAGGARLVTGGRRPPGLDRGFFIEPTLFAHVDNSSTIAQEEIFGPVMSVIPVDRDSDAVRVANDSIYGLNSAVFTHDLRRAAEIARRLRAGTVGHNGFRTDFGVAFGGFKQSGLGREGGREGLLPYLETKTVVPDPRDPALSSYLGGATS</sequence>
<gene>
    <name evidence="6" type="ORF">GCM10023175_52920</name>
</gene>
<reference evidence="7" key="1">
    <citation type="journal article" date="2019" name="Int. J. Syst. Evol. Microbiol.">
        <title>The Global Catalogue of Microorganisms (GCM) 10K type strain sequencing project: providing services to taxonomists for standard genome sequencing and annotation.</title>
        <authorList>
            <consortium name="The Broad Institute Genomics Platform"/>
            <consortium name="The Broad Institute Genome Sequencing Center for Infectious Disease"/>
            <person name="Wu L."/>
            <person name="Ma J."/>
        </authorList>
    </citation>
    <scope>NUCLEOTIDE SEQUENCE [LARGE SCALE GENOMIC DNA]</scope>
    <source>
        <strain evidence="7">JCM 17906</strain>
    </source>
</reference>
<evidence type="ECO:0000259" key="5">
    <source>
        <dbReference type="Pfam" id="PF00171"/>
    </source>
</evidence>